<proteinExistence type="predicted"/>
<sequence>MSESSINWQVFRGDHIQDGERIKRLPPPPPWRQFRPKAKKNDADKVAASTTTYHQRILDYWIKLQILADKDENIHDRLRGEKFRIRTDQANVIQAVNAALSLRRPLLITGRPGSGKTSLAYAIAYELKLGPVLMWPVTARSTLELGLYRYDAIARLQDAQLRKQKVEANESVEKEHSIGDYIQLGPLGTAFLPTPYPRVLLIDEIDKSDINLPNDLLHLLEEGKFEIPELIRLVDNQSQKNSLSEAQLKFAESKPQELTQIRTADDIQVSIEGGSVRC</sequence>
<organism evidence="3 4">
    <name type="scientific">Leptolyngbya cf. ectocarpi LEGE 11479</name>
    <dbReference type="NCBI Taxonomy" id="1828722"/>
    <lineage>
        <taxon>Bacteria</taxon>
        <taxon>Bacillati</taxon>
        <taxon>Cyanobacteriota</taxon>
        <taxon>Cyanophyceae</taxon>
        <taxon>Leptolyngbyales</taxon>
        <taxon>Leptolyngbyaceae</taxon>
        <taxon>Leptolyngbya group</taxon>
        <taxon>Leptolyngbya</taxon>
    </lineage>
</organism>
<evidence type="ECO:0000256" key="1">
    <source>
        <dbReference type="SAM" id="MobiDB-lite"/>
    </source>
</evidence>
<evidence type="ECO:0000313" key="4">
    <source>
        <dbReference type="Proteomes" id="UP000615026"/>
    </source>
</evidence>
<name>A0A929FDD0_LEPEC</name>
<evidence type="ECO:0000259" key="2">
    <source>
        <dbReference type="SMART" id="SM00382"/>
    </source>
</evidence>
<dbReference type="Pfam" id="PF07728">
    <property type="entry name" value="AAA_5"/>
    <property type="match status" value="1"/>
</dbReference>
<evidence type="ECO:0000313" key="3">
    <source>
        <dbReference type="EMBL" id="MBE9070987.1"/>
    </source>
</evidence>
<comment type="caution">
    <text evidence="3">The sequence shown here is derived from an EMBL/GenBank/DDBJ whole genome shotgun (WGS) entry which is preliminary data.</text>
</comment>
<dbReference type="SUPFAM" id="SSF52540">
    <property type="entry name" value="P-loop containing nucleoside triphosphate hydrolases"/>
    <property type="match status" value="1"/>
</dbReference>
<feature type="region of interest" description="Disordered" evidence="1">
    <location>
        <begin position="20"/>
        <end position="46"/>
    </location>
</feature>
<dbReference type="GO" id="GO:0016887">
    <property type="term" value="F:ATP hydrolysis activity"/>
    <property type="evidence" value="ECO:0007669"/>
    <property type="project" value="InterPro"/>
</dbReference>
<reference evidence="3" key="1">
    <citation type="submission" date="2020-10" db="EMBL/GenBank/DDBJ databases">
        <authorList>
            <person name="Castelo-Branco R."/>
            <person name="Eusebio N."/>
            <person name="Adriana R."/>
            <person name="Vieira A."/>
            <person name="Brugerolle De Fraissinette N."/>
            <person name="Rezende De Castro R."/>
            <person name="Schneider M.P."/>
            <person name="Vasconcelos V."/>
            <person name="Leao P.N."/>
        </authorList>
    </citation>
    <scope>NUCLEOTIDE SEQUENCE</scope>
    <source>
        <strain evidence="3">LEGE 11479</strain>
    </source>
</reference>
<keyword evidence="4" id="KW-1185">Reference proteome</keyword>
<gene>
    <name evidence="3" type="ORF">IQ260_30580</name>
</gene>
<dbReference type="Gene3D" id="3.40.50.300">
    <property type="entry name" value="P-loop containing nucleotide triphosphate hydrolases"/>
    <property type="match status" value="1"/>
</dbReference>
<feature type="domain" description="AAA+ ATPase" evidence="2">
    <location>
        <begin position="102"/>
        <end position="262"/>
    </location>
</feature>
<accession>A0A929FDD0</accession>
<dbReference type="InterPro" id="IPR011704">
    <property type="entry name" value="ATPase_dyneun-rel_AAA"/>
</dbReference>
<dbReference type="SMART" id="SM00382">
    <property type="entry name" value="AAA"/>
    <property type="match status" value="1"/>
</dbReference>
<dbReference type="CDD" id="cd00009">
    <property type="entry name" value="AAA"/>
    <property type="match status" value="1"/>
</dbReference>
<dbReference type="InterPro" id="IPR027417">
    <property type="entry name" value="P-loop_NTPase"/>
</dbReference>
<dbReference type="EMBL" id="JADEXP010000624">
    <property type="protein sequence ID" value="MBE9070987.1"/>
    <property type="molecule type" value="Genomic_DNA"/>
</dbReference>
<protein>
    <submittedName>
        <fullName evidence="3">AAA family ATPase</fullName>
    </submittedName>
</protein>
<dbReference type="GO" id="GO:0005524">
    <property type="term" value="F:ATP binding"/>
    <property type="evidence" value="ECO:0007669"/>
    <property type="project" value="InterPro"/>
</dbReference>
<feature type="non-terminal residue" evidence="3">
    <location>
        <position position="278"/>
    </location>
</feature>
<dbReference type="RefSeq" id="WP_193996797.1">
    <property type="nucleotide sequence ID" value="NZ_JADEXP010000624.1"/>
</dbReference>
<dbReference type="InterPro" id="IPR003593">
    <property type="entry name" value="AAA+_ATPase"/>
</dbReference>
<dbReference type="AlphaFoldDB" id="A0A929FDD0"/>
<dbReference type="Proteomes" id="UP000615026">
    <property type="component" value="Unassembled WGS sequence"/>
</dbReference>